<dbReference type="PRINTS" id="PR00081">
    <property type="entry name" value="GDHRDH"/>
</dbReference>
<dbReference type="OrthoDB" id="4374579at2"/>
<comment type="caution">
    <text evidence="4">The sequence shown here is derived from an EMBL/GenBank/DDBJ whole genome shotgun (WGS) entry which is preliminary data.</text>
</comment>
<keyword evidence="2" id="KW-0560">Oxidoreductase</keyword>
<name>H5TJD5_GORO1</name>
<dbReference type="GO" id="GO:0016616">
    <property type="term" value="F:oxidoreductase activity, acting on the CH-OH group of donors, NAD or NADP as acceptor"/>
    <property type="evidence" value="ECO:0007669"/>
    <property type="project" value="UniProtKB-ARBA"/>
</dbReference>
<evidence type="ECO:0000259" key="3">
    <source>
        <dbReference type="SMART" id="SM00822"/>
    </source>
</evidence>
<dbReference type="PANTHER" id="PTHR42760:SF133">
    <property type="entry name" value="3-OXOACYL-[ACYL-CARRIER-PROTEIN] REDUCTASE"/>
    <property type="match status" value="1"/>
</dbReference>
<dbReference type="SMART" id="SM00822">
    <property type="entry name" value="PKS_KR"/>
    <property type="match status" value="1"/>
</dbReference>
<evidence type="ECO:0000256" key="2">
    <source>
        <dbReference type="ARBA" id="ARBA00023002"/>
    </source>
</evidence>
<feature type="domain" description="Ketoreductase" evidence="3">
    <location>
        <begin position="7"/>
        <end position="181"/>
    </location>
</feature>
<proteinExistence type="inferred from homology"/>
<accession>H5TJD5</accession>
<dbReference type="Pfam" id="PF13561">
    <property type="entry name" value="adh_short_C2"/>
    <property type="match status" value="1"/>
</dbReference>
<dbReference type="PANTHER" id="PTHR42760">
    <property type="entry name" value="SHORT-CHAIN DEHYDROGENASES/REDUCTASES FAMILY MEMBER"/>
    <property type="match status" value="1"/>
</dbReference>
<evidence type="ECO:0000313" key="4">
    <source>
        <dbReference type="EMBL" id="GAB33593.1"/>
    </source>
</evidence>
<sequence>MNRFDGKVAIVTGAAGGIGRATAQRLADEGALVIATDINDADAQQITKELRVPFSRGSFATLDVTDEDGWDAVVEQTLVEHGRIDALVNNAGIGDLRTIEESTRESYEHVIAVLQTGAFLGMKAVGPALKETGGSVVNVSSMFGFVGTATVSPAYHAAKGALRSMSKGTAVAWAPDGVRVNSVHPGFIDTAMLGGADDSVFAPVIPMARVGRPTEVAAAIAFLASDDAAYVTGAELACDGGYVAQ</sequence>
<dbReference type="PRINTS" id="PR00080">
    <property type="entry name" value="SDRFAMILY"/>
</dbReference>
<dbReference type="InterPro" id="IPR002347">
    <property type="entry name" value="SDR_fam"/>
</dbReference>
<dbReference type="SUPFAM" id="SSF51735">
    <property type="entry name" value="NAD(P)-binding Rossmann-fold domains"/>
    <property type="match status" value="1"/>
</dbReference>
<reference evidence="4" key="1">
    <citation type="submission" date="2012-02" db="EMBL/GenBank/DDBJ databases">
        <title>Whole genome shotgun sequence of Gordonia otitidis NBRC 100426.</title>
        <authorList>
            <person name="Yoshida I."/>
            <person name="Hosoyama A."/>
            <person name="Tsuchikane K."/>
            <person name="Katsumata H."/>
            <person name="Yamazaki S."/>
            <person name="Fujita N."/>
        </authorList>
    </citation>
    <scope>NUCLEOTIDE SEQUENCE [LARGE SCALE GENOMIC DNA]</scope>
    <source>
        <strain evidence="4">NBRC 100426</strain>
    </source>
</reference>
<keyword evidence="5" id="KW-1185">Reference proteome</keyword>
<dbReference type="RefSeq" id="WP_007237841.1">
    <property type="nucleotide sequence ID" value="NZ_BAFB01000073.1"/>
</dbReference>
<evidence type="ECO:0000256" key="1">
    <source>
        <dbReference type="ARBA" id="ARBA00006484"/>
    </source>
</evidence>
<dbReference type="Gene3D" id="3.40.50.720">
    <property type="entry name" value="NAD(P)-binding Rossmann-like Domain"/>
    <property type="match status" value="1"/>
</dbReference>
<comment type="similarity">
    <text evidence="1">Belongs to the short-chain dehydrogenases/reductases (SDR) family.</text>
</comment>
<dbReference type="Proteomes" id="UP000005038">
    <property type="component" value="Unassembled WGS sequence"/>
</dbReference>
<dbReference type="AlphaFoldDB" id="H5TJD5"/>
<gene>
    <name evidence="4" type="ORF">GOOTI_073_00090</name>
</gene>
<protein>
    <submittedName>
        <fullName evidence="4">Oxidoreductase</fullName>
    </submittedName>
</protein>
<organism evidence="4 5">
    <name type="scientific">Gordonia otitidis (strain DSM 44809 / CCUG 52243 / JCM 12355 / NBRC 100426 / IFM 10032)</name>
    <dbReference type="NCBI Taxonomy" id="1108044"/>
    <lineage>
        <taxon>Bacteria</taxon>
        <taxon>Bacillati</taxon>
        <taxon>Actinomycetota</taxon>
        <taxon>Actinomycetes</taxon>
        <taxon>Mycobacteriales</taxon>
        <taxon>Gordoniaceae</taxon>
        <taxon>Gordonia</taxon>
    </lineage>
</organism>
<dbReference type="STRING" id="1108044.GOOTI_073_00090"/>
<dbReference type="InterPro" id="IPR057326">
    <property type="entry name" value="KR_dom"/>
</dbReference>
<dbReference type="FunFam" id="3.40.50.720:FF:000084">
    <property type="entry name" value="Short-chain dehydrogenase reductase"/>
    <property type="match status" value="1"/>
</dbReference>
<evidence type="ECO:0000313" key="5">
    <source>
        <dbReference type="Proteomes" id="UP000005038"/>
    </source>
</evidence>
<dbReference type="EMBL" id="BAFB01000073">
    <property type="protein sequence ID" value="GAB33593.1"/>
    <property type="molecule type" value="Genomic_DNA"/>
</dbReference>
<dbReference type="InterPro" id="IPR036291">
    <property type="entry name" value="NAD(P)-bd_dom_sf"/>
</dbReference>